<keyword evidence="1" id="KW-0863">Zinc-finger</keyword>
<dbReference type="AlphaFoldDB" id="A0A9P0XJR2"/>
<proteinExistence type="predicted"/>
<reference evidence="4" key="1">
    <citation type="submission" date="2022-05" db="EMBL/GenBank/DDBJ databases">
        <authorList>
            <person name="Okamura Y."/>
        </authorList>
    </citation>
    <scope>NUCLEOTIDE SEQUENCE</scope>
</reference>
<dbReference type="GO" id="GO:0008270">
    <property type="term" value="F:zinc ion binding"/>
    <property type="evidence" value="ECO:0007669"/>
    <property type="project" value="UniProtKB-KW"/>
</dbReference>
<dbReference type="PROSITE" id="PS50157">
    <property type="entry name" value="ZINC_FINGER_C2H2_2"/>
    <property type="match status" value="1"/>
</dbReference>
<evidence type="ECO:0000313" key="4">
    <source>
        <dbReference type="EMBL" id="CAH4039060.1"/>
    </source>
</evidence>
<name>A0A9P0XJR2_PIEBR</name>
<keyword evidence="5" id="KW-1185">Reference proteome</keyword>
<accession>A0A9P0XJR2</accession>
<dbReference type="Proteomes" id="UP001152562">
    <property type="component" value="Unassembled WGS sequence"/>
</dbReference>
<evidence type="ECO:0000256" key="1">
    <source>
        <dbReference type="PROSITE-ProRule" id="PRU00042"/>
    </source>
</evidence>
<sequence length="288" mass="33035">MDYCCSQCSFSSQFQSALLMHKQLHHANVNPIKSMPGVNEKSSFTNIKGIKLPTRTMSATKLFEKLRTRLCRSKTLFSHPEENVLGDFDFPQSECTSKALKESFCNEAKDVFSCHLCSFNADRITVLDRHLLNDHKLGLDNLLKLVMAKTKNGLEDDKQLENGTRQPYYQLTENEYVIETVTPKIKILKHVAVNTDLTLIDVEMTVDKEDAVCEKDVFSKMKSLNEYMCKFVDSSNTLKRVLTKEIDQKRSNRSTVDPLELGDRDSPHGWEKACSEKIGRNRRNRDSR</sequence>
<dbReference type="InterPro" id="IPR013087">
    <property type="entry name" value="Znf_C2H2_type"/>
</dbReference>
<gene>
    <name evidence="4" type="ORF">PIBRA_LOCUS14521</name>
</gene>
<dbReference type="EMBL" id="CALOZG010000087">
    <property type="protein sequence ID" value="CAH4039060.1"/>
    <property type="molecule type" value="Genomic_DNA"/>
</dbReference>
<protein>
    <recommendedName>
        <fullName evidence="3">C2H2-type domain-containing protein</fullName>
    </recommendedName>
</protein>
<feature type="domain" description="C2H2-type" evidence="3">
    <location>
        <begin position="3"/>
        <end position="31"/>
    </location>
</feature>
<evidence type="ECO:0000259" key="3">
    <source>
        <dbReference type="PROSITE" id="PS50157"/>
    </source>
</evidence>
<keyword evidence="1" id="KW-0862">Zinc</keyword>
<keyword evidence="1" id="KW-0479">Metal-binding</keyword>
<comment type="caution">
    <text evidence="4">The sequence shown here is derived from an EMBL/GenBank/DDBJ whole genome shotgun (WGS) entry which is preliminary data.</text>
</comment>
<feature type="compositionally biased region" description="Basic and acidic residues" evidence="2">
    <location>
        <begin position="261"/>
        <end position="288"/>
    </location>
</feature>
<dbReference type="SMART" id="SM00355">
    <property type="entry name" value="ZnF_C2H2"/>
    <property type="match status" value="2"/>
</dbReference>
<feature type="region of interest" description="Disordered" evidence="2">
    <location>
        <begin position="253"/>
        <end position="288"/>
    </location>
</feature>
<evidence type="ECO:0000313" key="5">
    <source>
        <dbReference type="Proteomes" id="UP001152562"/>
    </source>
</evidence>
<evidence type="ECO:0000256" key="2">
    <source>
        <dbReference type="SAM" id="MobiDB-lite"/>
    </source>
</evidence>
<organism evidence="4 5">
    <name type="scientific">Pieris brassicae</name>
    <name type="common">White butterfly</name>
    <name type="synonym">Large white butterfly</name>
    <dbReference type="NCBI Taxonomy" id="7116"/>
    <lineage>
        <taxon>Eukaryota</taxon>
        <taxon>Metazoa</taxon>
        <taxon>Ecdysozoa</taxon>
        <taxon>Arthropoda</taxon>
        <taxon>Hexapoda</taxon>
        <taxon>Insecta</taxon>
        <taxon>Pterygota</taxon>
        <taxon>Neoptera</taxon>
        <taxon>Endopterygota</taxon>
        <taxon>Lepidoptera</taxon>
        <taxon>Glossata</taxon>
        <taxon>Ditrysia</taxon>
        <taxon>Papilionoidea</taxon>
        <taxon>Pieridae</taxon>
        <taxon>Pierinae</taxon>
        <taxon>Pieris</taxon>
    </lineage>
</organism>